<dbReference type="Pfam" id="PF11695">
    <property type="entry name" value="DUF3291"/>
    <property type="match status" value="1"/>
</dbReference>
<proteinExistence type="predicted"/>
<reference evidence="2 3" key="1">
    <citation type="submission" date="2018-04" db="EMBL/GenBank/DDBJ databases">
        <title>Pedobacter chongqingensis sp. nov., isolated from a rottenly hemp rope.</title>
        <authorList>
            <person name="Cai Y."/>
        </authorList>
    </citation>
    <scope>NUCLEOTIDE SEQUENCE [LARGE SCALE GENOMIC DNA]</scope>
    <source>
        <strain evidence="2 3">FJ4-8</strain>
    </source>
</reference>
<dbReference type="SUPFAM" id="SSF54909">
    <property type="entry name" value="Dimeric alpha+beta barrel"/>
    <property type="match status" value="1"/>
</dbReference>
<evidence type="ECO:0000313" key="2">
    <source>
        <dbReference type="EMBL" id="PWG82059.1"/>
    </source>
</evidence>
<dbReference type="AlphaFoldDB" id="A0A2U2PLK7"/>
<gene>
    <name evidence="2" type="ORF">DDR33_03295</name>
</gene>
<dbReference type="EMBL" id="QEAS01000002">
    <property type="protein sequence ID" value="PWG82059.1"/>
    <property type="molecule type" value="Genomic_DNA"/>
</dbReference>
<dbReference type="InterPro" id="IPR021708">
    <property type="entry name" value="DUF3291"/>
</dbReference>
<dbReference type="InterPro" id="IPR011008">
    <property type="entry name" value="Dimeric_a/b-barrel"/>
</dbReference>
<evidence type="ECO:0000259" key="1">
    <source>
        <dbReference type="Pfam" id="PF11695"/>
    </source>
</evidence>
<accession>A0A2U2PLK7</accession>
<dbReference type="Proteomes" id="UP000245647">
    <property type="component" value="Unassembled WGS sequence"/>
</dbReference>
<dbReference type="CDD" id="cd21650">
    <property type="entry name" value="CrtA-like"/>
    <property type="match status" value="1"/>
</dbReference>
<feature type="domain" description="DUF3291" evidence="1">
    <location>
        <begin position="128"/>
        <end position="206"/>
    </location>
</feature>
<dbReference type="InterPro" id="IPR049574">
    <property type="entry name" value="CrtA-like"/>
</dbReference>
<keyword evidence="3" id="KW-1185">Reference proteome</keyword>
<comment type="caution">
    <text evidence="2">The sequence shown here is derived from an EMBL/GenBank/DDBJ whole genome shotgun (WGS) entry which is preliminary data.</text>
</comment>
<sequence>MIVSLTIVRYPKIYIPVAVLAMALHRIPLLFNGKCSFWKLLGSGYGGTFSLRPDLQQWGLFAVWSSREDFESFYRRSLIKKWWSTFGSSSWTILCTPLSGHGKWDGKEPFVFDEDLKDYKGKIAVLTRATIRPSRLKNFWKNVDAVSRIMKSSPGYVMSVGVGEAPLYKQATFSLWESEEDMKKFAYSSKEHRDVIRKTREENWYSEELFARFKPVEVYESPAKNNY</sequence>
<dbReference type="OrthoDB" id="1122317at2"/>
<name>A0A2U2PLK7_9SPHI</name>
<protein>
    <submittedName>
        <fullName evidence="2">DUF3291 domain-containing protein</fullName>
    </submittedName>
</protein>
<evidence type="ECO:0000313" key="3">
    <source>
        <dbReference type="Proteomes" id="UP000245647"/>
    </source>
</evidence>
<dbReference type="RefSeq" id="WP_109414336.1">
    <property type="nucleotide sequence ID" value="NZ_QEAS01000002.1"/>
</dbReference>
<organism evidence="2 3">
    <name type="scientific">Pararcticibacter amylolyticus</name>
    <dbReference type="NCBI Taxonomy" id="2173175"/>
    <lineage>
        <taxon>Bacteria</taxon>
        <taxon>Pseudomonadati</taxon>
        <taxon>Bacteroidota</taxon>
        <taxon>Sphingobacteriia</taxon>
        <taxon>Sphingobacteriales</taxon>
        <taxon>Sphingobacteriaceae</taxon>
        <taxon>Pararcticibacter</taxon>
    </lineage>
</organism>